<comment type="caution">
    <text evidence="8">The sequence shown here is derived from an EMBL/GenBank/DDBJ whole genome shotgun (WGS) entry which is preliminary data.</text>
</comment>
<evidence type="ECO:0000259" key="7">
    <source>
        <dbReference type="Pfam" id="PF13505"/>
    </source>
</evidence>
<sequence>MKKIVLAASVLAASTAIASAADLPVKAKPIVAAGLDWSGVYIGAHAGYGGGMMDWTSIQPGADFVARGALAGGQVGINKQLGSVVFGLELDGSWADIKGTGVIGLGGPGFGGGSAETRATSGIDSLVTFAGRAGIAADRWFVFAKGGLSAAHQKHDVRATATAVIGGAVVTQTVSASGSETRYAPMLGFGAEYALAGPWSVLAEYNYHHFGSATTRMTGTIAGNNLVDEAIHVVKLGVNYRFGGLAPDPSFAPVPAAAGTNWTGAYVGAQGGYGWGQTQWPDAFGTVPASSRPGFDHSGWLAGGTIGVNAQSGRFVFGAEGEILATGIKDSFTWSQVIGPTSLSVTYASKIDWLALATARAGFVVGDKWMVYGKGGIAIAEQQHTAAMAQHFAAISTAINHTGSAVHTGAVVGAGAEYAFAPNWSVKAEYNYIRMFAQQVQLSGIATGGGFGAGSQVAETASKINQDLHLVKFGVNYHFNSQPLVAARY</sequence>
<feature type="domain" description="Outer membrane protein beta-barrel" evidence="7">
    <location>
        <begin position="10"/>
        <end position="242"/>
    </location>
</feature>
<evidence type="ECO:0000256" key="6">
    <source>
        <dbReference type="SAM" id="SignalP"/>
    </source>
</evidence>
<dbReference type="InterPro" id="IPR027385">
    <property type="entry name" value="Beta-barrel_OMP"/>
</dbReference>
<protein>
    <recommendedName>
        <fullName evidence="7">Outer membrane protein beta-barrel domain-containing protein</fullName>
    </recommendedName>
</protein>
<evidence type="ECO:0000256" key="3">
    <source>
        <dbReference type="ARBA" id="ARBA00023136"/>
    </source>
</evidence>
<proteinExistence type="inferred from homology"/>
<keyword evidence="9" id="KW-1185">Reference proteome</keyword>
<accession>A0A0R3LX26</accession>
<dbReference type="InterPro" id="IPR051692">
    <property type="entry name" value="OMP-like"/>
</dbReference>
<evidence type="ECO:0000256" key="5">
    <source>
        <dbReference type="ARBA" id="ARBA00038306"/>
    </source>
</evidence>
<keyword evidence="4" id="KW-0998">Cell outer membrane</keyword>
<dbReference type="AlphaFoldDB" id="A0A0R3LX26"/>
<evidence type="ECO:0000313" key="9">
    <source>
        <dbReference type="Proteomes" id="UP000050863"/>
    </source>
</evidence>
<keyword evidence="3" id="KW-0472">Membrane</keyword>
<gene>
    <name evidence="8" type="ORF">CQ12_38835</name>
</gene>
<dbReference type="PANTHER" id="PTHR34001:SF3">
    <property type="entry name" value="BLL7405 PROTEIN"/>
    <property type="match status" value="1"/>
</dbReference>
<feature type="domain" description="Outer membrane protein beta-barrel" evidence="7">
    <location>
        <begin position="251"/>
        <end position="479"/>
    </location>
</feature>
<dbReference type="Proteomes" id="UP000050863">
    <property type="component" value="Unassembled WGS sequence"/>
</dbReference>
<dbReference type="RefSeq" id="WP_057835388.1">
    <property type="nucleotide sequence ID" value="NZ_LLXZ01000070.1"/>
</dbReference>
<comment type="similarity">
    <text evidence="5">Belongs to the Omp25/RopB family.</text>
</comment>
<dbReference type="Pfam" id="PF13505">
    <property type="entry name" value="OMP_b-brl"/>
    <property type="match status" value="2"/>
</dbReference>
<dbReference type="InterPro" id="IPR011250">
    <property type="entry name" value="OMP/PagP_B-barrel"/>
</dbReference>
<dbReference type="STRING" id="280332.CQ12_38835"/>
<evidence type="ECO:0000256" key="1">
    <source>
        <dbReference type="ARBA" id="ARBA00004442"/>
    </source>
</evidence>
<keyword evidence="2 6" id="KW-0732">Signal</keyword>
<dbReference type="SUPFAM" id="SSF56925">
    <property type="entry name" value="OMPA-like"/>
    <property type="match status" value="2"/>
</dbReference>
<evidence type="ECO:0000256" key="2">
    <source>
        <dbReference type="ARBA" id="ARBA00022729"/>
    </source>
</evidence>
<feature type="chain" id="PRO_5006443472" description="Outer membrane protein beta-barrel domain-containing protein" evidence="6">
    <location>
        <begin position="21"/>
        <end position="489"/>
    </location>
</feature>
<dbReference type="GO" id="GO:0009279">
    <property type="term" value="C:cell outer membrane"/>
    <property type="evidence" value="ECO:0007669"/>
    <property type="project" value="UniProtKB-SubCell"/>
</dbReference>
<organism evidence="8 9">
    <name type="scientific">Bradyrhizobium jicamae</name>
    <dbReference type="NCBI Taxonomy" id="280332"/>
    <lineage>
        <taxon>Bacteria</taxon>
        <taxon>Pseudomonadati</taxon>
        <taxon>Pseudomonadota</taxon>
        <taxon>Alphaproteobacteria</taxon>
        <taxon>Hyphomicrobiales</taxon>
        <taxon>Nitrobacteraceae</taxon>
        <taxon>Bradyrhizobium</taxon>
    </lineage>
</organism>
<dbReference type="PANTHER" id="PTHR34001">
    <property type="entry name" value="BLL7405 PROTEIN"/>
    <property type="match status" value="1"/>
</dbReference>
<dbReference type="OrthoDB" id="8256193at2"/>
<dbReference type="Gene3D" id="2.40.160.20">
    <property type="match status" value="2"/>
</dbReference>
<feature type="signal peptide" evidence="6">
    <location>
        <begin position="1"/>
        <end position="20"/>
    </location>
</feature>
<evidence type="ECO:0000313" key="8">
    <source>
        <dbReference type="EMBL" id="KRR09693.1"/>
    </source>
</evidence>
<dbReference type="EMBL" id="LLXZ01000070">
    <property type="protein sequence ID" value="KRR09693.1"/>
    <property type="molecule type" value="Genomic_DNA"/>
</dbReference>
<comment type="subcellular location">
    <subcellularLocation>
        <location evidence="1">Cell outer membrane</location>
    </subcellularLocation>
</comment>
<name>A0A0R3LX26_9BRAD</name>
<evidence type="ECO:0000256" key="4">
    <source>
        <dbReference type="ARBA" id="ARBA00023237"/>
    </source>
</evidence>
<reference evidence="8 9" key="1">
    <citation type="submission" date="2014-03" db="EMBL/GenBank/DDBJ databases">
        <title>Bradyrhizobium valentinum sp. nov., isolated from effective nodules of Lupinus mariae-josephae, a lupine endemic of basic-lime soils in Eastern Spain.</title>
        <authorList>
            <person name="Duran D."/>
            <person name="Rey L."/>
            <person name="Navarro A."/>
            <person name="Busquets A."/>
            <person name="Imperial J."/>
            <person name="Ruiz-Argueso T."/>
        </authorList>
    </citation>
    <scope>NUCLEOTIDE SEQUENCE [LARGE SCALE GENOMIC DNA]</scope>
    <source>
        <strain evidence="8 9">PAC68</strain>
    </source>
</reference>